<organism evidence="2 3">
    <name type="scientific">Eumeta variegata</name>
    <name type="common">Bagworm moth</name>
    <name type="synonym">Eumeta japonica</name>
    <dbReference type="NCBI Taxonomy" id="151549"/>
    <lineage>
        <taxon>Eukaryota</taxon>
        <taxon>Metazoa</taxon>
        <taxon>Ecdysozoa</taxon>
        <taxon>Arthropoda</taxon>
        <taxon>Hexapoda</taxon>
        <taxon>Insecta</taxon>
        <taxon>Pterygota</taxon>
        <taxon>Neoptera</taxon>
        <taxon>Endopterygota</taxon>
        <taxon>Lepidoptera</taxon>
        <taxon>Glossata</taxon>
        <taxon>Ditrysia</taxon>
        <taxon>Tineoidea</taxon>
        <taxon>Psychidae</taxon>
        <taxon>Oiketicinae</taxon>
        <taxon>Eumeta</taxon>
    </lineage>
</organism>
<dbReference type="SUPFAM" id="SSF48371">
    <property type="entry name" value="ARM repeat"/>
    <property type="match status" value="1"/>
</dbReference>
<proteinExistence type="predicted"/>
<accession>A0A4C1ZBQ4</accession>
<feature type="signal peptide" evidence="1">
    <location>
        <begin position="1"/>
        <end position="17"/>
    </location>
</feature>
<dbReference type="InterPro" id="IPR011989">
    <property type="entry name" value="ARM-like"/>
</dbReference>
<dbReference type="Gene3D" id="1.25.10.10">
    <property type="entry name" value="Leucine-rich Repeat Variant"/>
    <property type="match status" value="1"/>
</dbReference>
<keyword evidence="3" id="KW-1185">Reference proteome</keyword>
<name>A0A4C1ZBQ4_EUMVA</name>
<dbReference type="OrthoDB" id="7249705at2759"/>
<sequence length="401" mass="45884">MAFAYFLLCILFTCVRCNIDTAGEGKRSPLSVVKNKEGDGDWGERDTEQACERERHIKRRKGRRIEIRNRINIRGINQAEDSLLERTSERNFDNLTSSPHVTKEIEEAELLLALAEKKLGERIPSMEENVAIYDNIVNKLSQLERLCMETENTHAFLDARGLQRIIQPNLDSPVPILRSNLLKLLKTLFTSAPVTTKTMVAPKILDRMLVIFEDDPYGANKATIVDIFRLWLPDNPEIQRRLVNSKGLERMHQQVPKLNGSVINNMLGVFNLILEEHVDVHNMVADSSGDRKKKKTYQRVGFLDKMTAPEVCRGLLQTMQFYWNVRQSDDNVLHVLGLLRNVEPFCLTAEKGAGTAALFIDNLLTYFAGDKKFASALDVRKIRMILQEYANRLNVKPKDEF</sequence>
<evidence type="ECO:0000313" key="2">
    <source>
        <dbReference type="EMBL" id="GBP84025.1"/>
    </source>
</evidence>
<evidence type="ECO:0000256" key="1">
    <source>
        <dbReference type="SAM" id="SignalP"/>
    </source>
</evidence>
<comment type="caution">
    <text evidence="2">The sequence shown here is derived from an EMBL/GenBank/DDBJ whole genome shotgun (WGS) entry which is preliminary data.</text>
</comment>
<reference evidence="2 3" key="1">
    <citation type="journal article" date="2019" name="Commun. Biol.">
        <title>The bagworm genome reveals a unique fibroin gene that provides high tensile strength.</title>
        <authorList>
            <person name="Kono N."/>
            <person name="Nakamura H."/>
            <person name="Ohtoshi R."/>
            <person name="Tomita M."/>
            <person name="Numata K."/>
            <person name="Arakawa K."/>
        </authorList>
    </citation>
    <scope>NUCLEOTIDE SEQUENCE [LARGE SCALE GENOMIC DNA]</scope>
</reference>
<protein>
    <submittedName>
        <fullName evidence="2">Uncharacterized protein</fullName>
    </submittedName>
</protein>
<dbReference type="Proteomes" id="UP000299102">
    <property type="component" value="Unassembled WGS sequence"/>
</dbReference>
<dbReference type="AlphaFoldDB" id="A0A4C1ZBQ4"/>
<keyword evidence="1" id="KW-0732">Signal</keyword>
<evidence type="ECO:0000313" key="3">
    <source>
        <dbReference type="Proteomes" id="UP000299102"/>
    </source>
</evidence>
<gene>
    <name evidence="2" type="ORF">EVAR_56873_1</name>
</gene>
<dbReference type="EMBL" id="BGZK01001655">
    <property type="protein sequence ID" value="GBP84025.1"/>
    <property type="molecule type" value="Genomic_DNA"/>
</dbReference>
<dbReference type="InterPro" id="IPR016024">
    <property type="entry name" value="ARM-type_fold"/>
</dbReference>
<feature type="chain" id="PRO_5020029486" evidence="1">
    <location>
        <begin position="18"/>
        <end position="401"/>
    </location>
</feature>